<reference evidence="2 3" key="1">
    <citation type="submission" date="2023-01" db="EMBL/GenBank/DDBJ databases">
        <title>Analysis of 21 Apiospora genomes using comparative genomics revels a genus with tremendous synthesis potential of carbohydrate active enzymes and secondary metabolites.</title>
        <authorList>
            <person name="Sorensen T."/>
        </authorList>
    </citation>
    <scope>NUCLEOTIDE SEQUENCE [LARGE SCALE GENOMIC DNA]</scope>
    <source>
        <strain evidence="2 3">CBS 83171</strain>
    </source>
</reference>
<evidence type="ECO:0000313" key="3">
    <source>
        <dbReference type="Proteomes" id="UP001446871"/>
    </source>
</evidence>
<name>A0ABR1UHE6_9PEZI</name>
<proteinExistence type="predicted"/>
<sequence>MSAQNGTQTRPLSPWAEKYGASWCGDLGDGQRHSLLNPIFPRLDPVFYDDLPLGDLGELNTDQVLCSQRMQLDDLGGIFSYQLGSLNEYLGLSGIHGGHSAKYNRNQNRQRHENRLLVVNEDDWFDFFQKGRWWEPVDNPLIDERIANPIRCWNPQSDRIWKELRIILEFCNRTLVKLIEERDPWLDALLFGDLVYSDASPVPRKSSPSPASDDPIWCIKYRSAAELPRQQEYRAQARDQLLRLTKTLLFGFRGWFRPASPELTEYLVDGTVPWADTGLATEPEPPKRSCVMIWLNVIHLRVLVERDPTPAQASTVRLSQASTILHELAHAIYEARYREFKIDPNGEEPFMGEEQIRELGHSFVNHIFGGTLQGIPFPKVPLGQLSGQQITLTDRSLDQKSLFSQYDQFPRDGWDAVLYGIGRSPRWLIPPVVSSFLFDQEFWDNVVSTKGTKALQPGRLRAWGGSVVDVGPQVDVFRDPLKRVQNKIETRKKTVGSRHLSKNIRRFQDEEKWKKSLWSHTSLRKDITAFYKYHSRRRYGPCRRIAADLEQRAVLGQKMLRPKTSDRSLRTAYAVVSGIAYLMMASLPAMRLGSVNDLRESRLQIWQDPTDVEPKSRVGDRFGQKADSKDYVVTSIDGSNPQKLTHPSQYLEVMGAELIDKGLSHTHENVHRPWATACIQSYHELLKLRQIGGAASERRHWARFDFRVPPCRLDNGLADCPPPYWEPKSKGPDPQPPRAERFLLPTEIHEKELLLIKTANAQGWSCYPVDKSKHAEVQKYWVKTPYGRALQDNNGDEAVWKLRAELRKSRPSGILIPWYRLPEVAEFNGELAMPDWRVLDGGVYDITKYLQSKEGKTTAAKMAFEGPRQLDIDANMANQGLKSSLRPYLCALIKPDSDTSDAFLKQDSLVLSAKELAGYPTPEHDPLLTLPSSGAGPRTAVFVSYGNKIYDIGAYLEHHPASSSILAQCRGLDITLDFDQSHGGQSLTAIDMGDAKHTITEVGRLVPAQPFIRDDQVALQGFVFALEHLQVDGPTRQRWAGKAVTPEDWMAVVEGPAFDALYSLRGDWAVAKLEDVTGGP</sequence>
<protein>
    <submittedName>
        <fullName evidence="2">Cytochrome b5-like Heme/Steroid binding domain-containing protein</fullName>
    </submittedName>
</protein>
<organism evidence="2 3">
    <name type="scientific">Apiospora saccharicola</name>
    <dbReference type="NCBI Taxonomy" id="335842"/>
    <lineage>
        <taxon>Eukaryota</taxon>
        <taxon>Fungi</taxon>
        <taxon>Dikarya</taxon>
        <taxon>Ascomycota</taxon>
        <taxon>Pezizomycotina</taxon>
        <taxon>Sordariomycetes</taxon>
        <taxon>Xylariomycetidae</taxon>
        <taxon>Amphisphaeriales</taxon>
        <taxon>Apiosporaceae</taxon>
        <taxon>Apiospora</taxon>
    </lineage>
</organism>
<dbReference type="SUPFAM" id="SSF55856">
    <property type="entry name" value="Cytochrome b5-like heme/steroid binding domain"/>
    <property type="match status" value="1"/>
</dbReference>
<dbReference type="Proteomes" id="UP001446871">
    <property type="component" value="Unassembled WGS sequence"/>
</dbReference>
<feature type="domain" description="Cytochrome b5 heme-binding" evidence="1">
    <location>
        <begin position="908"/>
        <end position="1006"/>
    </location>
</feature>
<accession>A0ABR1UHE6</accession>
<dbReference type="Gene3D" id="3.10.120.10">
    <property type="entry name" value="Cytochrome b5-like heme/steroid binding domain"/>
    <property type="match status" value="1"/>
</dbReference>
<dbReference type="InterPro" id="IPR036400">
    <property type="entry name" value="Cyt_B5-like_heme/steroid_sf"/>
</dbReference>
<dbReference type="InterPro" id="IPR001199">
    <property type="entry name" value="Cyt_B5-like_heme/steroid-bd"/>
</dbReference>
<dbReference type="Pfam" id="PF00173">
    <property type="entry name" value="Cyt-b5"/>
    <property type="match status" value="1"/>
</dbReference>
<dbReference type="EMBL" id="JAQQWM010000007">
    <property type="protein sequence ID" value="KAK8057348.1"/>
    <property type="molecule type" value="Genomic_DNA"/>
</dbReference>
<evidence type="ECO:0000313" key="2">
    <source>
        <dbReference type="EMBL" id="KAK8057348.1"/>
    </source>
</evidence>
<comment type="caution">
    <text evidence="2">The sequence shown here is derived from an EMBL/GenBank/DDBJ whole genome shotgun (WGS) entry which is preliminary data.</text>
</comment>
<keyword evidence="3" id="KW-1185">Reference proteome</keyword>
<evidence type="ECO:0000259" key="1">
    <source>
        <dbReference type="PROSITE" id="PS50255"/>
    </source>
</evidence>
<gene>
    <name evidence="2" type="ORF">PG996_011285</name>
</gene>
<dbReference type="PROSITE" id="PS50255">
    <property type="entry name" value="CYTOCHROME_B5_2"/>
    <property type="match status" value="1"/>
</dbReference>